<evidence type="ECO:0000256" key="1">
    <source>
        <dbReference type="ARBA" id="ARBA00004613"/>
    </source>
</evidence>
<evidence type="ECO:0000256" key="5">
    <source>
        <dbReference type="SAM" id="MobiDB-lite"/>
    </source>
</evidence>
<dbReference type="InterPro" id="IPR025155">
    <property type="entry name" value="WxxW_domain"/>
</dbReference>
<gene>
    <name evidence="8" type="primary">LOC121393425</name>
</gene>
<proteinExistence type="predicted"/>
<feature type="compositionally biased region" description="Basic and acidic residues" evidence="5">
    <location>
        <begin position="16"/>
        <end position="28"/>
    </location>
</feature>
<evidence type="ECO:0000259" key="6">
    <source>
        <dbReference type="Pfam" id="PF13330"/>
    </source>
</evidence>
<accession>A0A8J1KKK7</accession>
<dbReference type="Proteomes" id="UP000186698">
    <property type="component" value="Chromosome 4S"/>
</dbReference>
<dbReference type="Pfam" id="PF13330">
    <property type="entry name" value="Mucin2_WxxW"/>
    <property type="match status" value="1"/>
</dbReference>
<evidence type="ECO:0000256" key="4">
    <source>
        <dbReference type="ARBA" id="ARBA00023180"/>
    </source>
</evidence>
<evidence type="ECO:0000256" key="3">
    <source>
        <dbReference type="ARBA" id="ARBA00022729"/>
    </source>
</evidence>
<evidence type="ECO:0000256" key="2">
    <source>
        <dbReference type="ARBA" id="ARBA00022525"/>
    </source>
</evidence>
<dbReference type="GO" id="GO:0005576">
    <property type="term" value="C:extracellular region"/>
    <property type="evidence" value="ECO:0007669"/>
    <property type="project" value="UniProtKB-SubCell"/>
</dbReference>
<dbReference type="OrthoDB" id="10056274at2759"/>
<feature type="region of interest" description="Disordered" evidence="5">
    <location>
        <begin position="1"/>
        <end position="31"/>
    </location>
</feature>
<feature type="region of interest" description="Disordered" evidence="5">
    <location>
        <begin position="261"/>
        <end position="295"/>
    </location>
</feature>
<reference evidence="8" key="1">
    <citation type="submission" date="2025-08" db="UniProtKB">
        <authorList>
            <consortium name="RefSeq"/>
        </authorList>
    </citation>
    <scope>IDENTIFICATION</scope>
    <source>
        <strain evidence="8">J_2021</strain>
        <tissue evidence="8">Erythrocytes</tissue>
    </source>
</reference>
<dbReference type="RefSeq" id="XP_041417846.1">
    <property type="nucleotide sequence ID" value="XM_041561912.1"/>
</dbReference>
<dbReference type="AlphaFoldDB" id="A0A8J1KKK7"/>
<keyword evidence="2" id="KW-0964">Secreted</keyword>
<sequence>MEGAGEATPEMNGQWEEERKQRGTEGGRDSGTCKLLIISEKKLATVYSIDSYCNSAHFAGCTTPSSRLITSPGVDTSPGAGLTSSSSAGLINSPGVGITNSLGVGLDTSPKDPSYTYPDTSPWCTLTPWIDVSYPEFGETGGDNETFDNIRSLGISICNNTMTIAGVDCRATDFPSYSLAEVGQTLTCNKDIGLICLNSENFPKCNNYEIQIQCCSSTKPIDIATETPTETSEIPIKTKLTPIETTETFLETTETSIETTTCSMTTTTTTSSPTTTSTTTHPTTTTTSLPTTTTT</sequence>
<name>A0A8J1KKK7_XENLA</name>
<organism evidence="7 8">
    <name type="scientific">Xenopus laevis</name>
    <name type="common">African clawed frog</name>
    <dbReference type="NCBI Taxonomy" id="8355"/>
    <lineage>
        <taxon>Eukaryota</taxon>
        <taxon>Metazoa</taxon>
        <taxon>Chordata</taxon>
        <taxon>Craniata</taxon>
        <taxon>Vertebrata</taxon>
        <taxon>Euteleostomi</taxon>
        <taxon>Amphibia</taxon>
        <taxon>Batrachia</taxon>
        <taxon>Anura</taxon>
        <taxon>Pipoidea</taxon>
        <taxon>Pipidae</taxon>
        <taxon>Xenopodinae</taxon>
        <taxon>Xenopus</taxon>
        <taxon>Xenopus</taxon>
    </lineage>
</organism>
<keyword evidence="7" id="KW-1185">Reference proteome</keyword>
<protein>
    <submittedName>
        <fullName evidence="8">Mucin-5AC-like</fullName>
    </submittedName>
</protein>
<feature type="non-terminal residue" evidence="8">
    <location>
        <position position="295"/>
    </location>
</feature>
<dbReference type="GeneID" id="121393425"/>
<comment type="subcellular location">
    <subcellularLocation>
        <location evidence="1">Secreted</location>
    </subcellularLocation>
</comment>
<feature type="domain" description="WxxW" evidence="6">
    <location>
        <begin position="127"/>
        <end position="214"/>
    </location>
</feature>
<dbReference type="KEGG" id="xla:121393425"/>
<keyword evidence="4" id="KW-0325">Glycoprotein</keyword>
<evidence type="ECO:0000313" key="7">
    <source>
        <dbReference type="Proteomes" id="UP000186698"/>
    </source>
</evidence>
<keyword evidence="3" id="KW-0732">Signal</keyword>
<evidence type="ECO:0000313" key="8">
    <source>
        <dbReference type="RefSeq" id="XP_041417846.1"/>
    </source>
</evidence>